<dbReference type="RefSeq" id="WP_407990826.1">
    <property type="nucleotide sequence ID" value="NZ_AP035881.2"/>
</dbReference>
<reference evidence="2" key="1">
    <citation type="submission" date="2024-07" db="EMBL/GenBank/DDBJ databases">
        <title>Complete genome sequences of cellulolytic bacteria, Kitasatospora sp. CMC57 and Streptomyces sp. CMC78, isolated from Japanese agricultural soil.</title>
        <authorList>
            <person name="Hashimoto T."/>
            <person name="Ito M."/>
            <person name="Iwamoto M."/>
            <person name="Fukahori D."/>
            <person name="Shoda T."/>
            <person name="Sakoda M."/>
            <person name="Morohoshi T."/>
            <person name="Mitsuboshi M."/>
            <person name="Nishizawa T."/>
        </authorList>
    </citation>
    <scope>NUCLEOTIDE SEQUENCE</scope>
    <source>
        <strain evidence="2">CMC57</strain>
    </source>
</reference>
<dbReference type="EMBL" id="AP035881">
    <property type="protein sequence ID" value="BFP48630.1"/>
    <property type="molecule type" value="Genomic_DNA"/>
</dbReference>
<feature type="signal peptide" evidence="1">
    <location>
        <begin position="1"/>
        <end position="29"/>
    </location>
</feature>
<name>A0AB33K7A7_9ACTN</name>
<feature type="chain" id="PRO_5044298591" description="Chaplin domain-containing protein" evidence="1">
    <location>
        <begin position="30"/>
        <end position="50"/>
    </location>
</feature>
<evidence type="ECO:0000256" key="1">
    <source>
        <dbReference type="SAM" id="SignalP"/>
    </source>
</evidence>
<accession>A0AB33K7A7</accession>
<sequence length="50" mass="4759">MKLTKARLAVLLITAAGGLLLAGAGPAAACDALGGLSALSGDFGNSCLSR</sequence>
<gene>
    <name evidence="2" type="ORF">KCMC57_49980</name>
</gene>
<dbReference type="AlphaFoldDB" id="A0AB33K7A7"/>
<evidence type="ECO:0008006" key="3">
    <source>
        <dbReference type="Google" id="ProtNLM"/>
    </source>
</evidence>
<proteinExistence type="predicted"/>
<evidence type="ECO:0000313" key="2">
    <source>
        <dbReference type="EMBL" id="BFP48630.1"/>
    </source>
</evidence>
<keyword evidence="1" id="KW-0732">Signal</keyword>
<protein>
    <recommendedName>
        <fullName evidence="3">Chaplin domain-containing protein</fullName>
    </recommendedName>
</protein>
<organism evidence="2">
    <name type="scientific">Kitasatospora sp. CMC57</name>
    <dbReference type="NCBI Taxonomy" id="3231513"/>
    <lineage>
        <taxon>Bacteria</taxon>
        <taxon>Bacillati</taxon>
        <taxon>Actinomycetota</taxon>
        <taxon>Actinomycetes</taxon>
        <taxon>Kitasatosporales</taxon>
        <taxon>Streptomycetaceae</taxon>
        <taxon>Kitasatospora</taxon>
    </lineage>
</organism>